<sequence>MRNAALKLARDFLRIDNENKYLAKQGPLNFEVREERGKGIVEVSLCVCGCCSIDERIFDSFDKARLVAAKMTFQGKEPAMTCLSRYQNLIDSWICEKCGCEKRPVWKDAPGLAKFCPICDENTGSIDWGKQSK</sequence>
<accession>A0ABX3HZG8</accession>
<name>A0ABX3HZG8_9BACI</name>
<dbReference type="RefSeq" id="WP_076794284.1">
    <property type="nucleotide sequence ID" value="NZ_MRBL01000057.1"/>
</dbReference>
<gene>
    <name evidence="1" type="ORF">BTA31_22180</name>
</gene>
<protein>
    <recommendedName>
        <fullName evidence="3">Zinc ribbon domain-containing protein</fullName>
    </recommendedName>
</protein>
<keyword evidence="2" id="KW-1185">Reference proteome</keyword>
<reference evidence="1 2" key="1">
    <citation type="submission" date="2016-12" db="EMBL/GenBank/DDBJ databases">
        <title>Bacillus phylogenomics.</title>
        <authorList>
            <person name="Dunlap C."/>
        </authorList>
    </citation>
    <scope>NUCLEOTIDE SEQUENCE [LARGE SCALE GENOMIC DNA]</scope>
    <source>
        <strain evidence="1 2">NRRL B-41327</strain>
    </source>
</reference>
<organism evidence="1 2">
    <name type="scientific">Bacillus haynesii</name>
    <dbReference type="NCBI Taxonomy" id="1925021"/>
    <lineage>
        <taxon>Bacteria</taxon>
        <taxon>Bacillati</taxon>
        <taxon>Bacillota</taxon>
        <taxon>Bacilli</taxon>
        <taxon>Bacillales</taxon>
        <taxon>Bacillaceae</taxon>
        <taxon>Bacillus</taxon>
    </lineage>
</organism>
<evidence type="ECO:0000313" key="2">
    <source>
        <dbReference type="Proteomes" id="UP000187046"/>
    </source>
</evidence>
<proteinExistence type="predicted"/>
<comment type="caution">
    <text evidence="1">The sequence shown here is derived from an EMBL/GenBank/DDBJ whole genome shotgun (WGS) entry which is preliminary data.</text>
</comment>
<evidence type="ECO:0000313" key="1">
    <source>
        <dbReference type="EMBL" id="OMI24513.1"/>
    </source>
</evidence>
<evidence type="ECO:0008006" key="3">
    <source>
        <dbReference type="Google" id="ProtNLM"/>
    </source>
</evidence>
<dbReference type="EMBL" id="MRBL01000057">
    <property type="protein sequence ID" value="OMI24513.1"/>
    <property type="molecule type" value="Genomic_DNA"/>
</dbReference>
<dbReference type="Proteomes" id="UP000187046">
    <property type="component" value="Unassembled WGS sequence"/>
</dbReference>